<dbReference type="EMBL" id="LKEG01000042">
    <property type="protein sequence ID" value="OAJ48090.1"/>
    <property type="molecule type" value="Genomic_DNA"/>
</dbReference>
<accession>A0A9X5KUC9</accession>
<evidence type="ECO:0000313" key="3">
    <source>
        <dbReference type="Proteomes" id="UP000077563"/>
    </source>
</evidence>
<comment type="caution">
    <text evidence="2">The sequence shown here is derived from an EMBL/GenBank/DDBJ whole genome shotgun (WGS) entry which is preliminary data.</text>
</comment>
<evidence type="ECO:0000313" key="2">
    <source>
        <dbReference type="EMBL" id="OAJ48090.1"/>
    </source>
</evidence>
<keyword evidence="1" id="KW-0812">Transmembrane</keyword>
<keyword evidence="1" id="KW-1133">Transmembrane helix</keyword>
<feature type="transmembrane region" description="Helical" evidence="1">
    <location>
        <begin position="15"/>
        <end position="35"/>
    </location>
</feature>
<dbReference type="Proteomes" id="UP000077563">
    <property type="component" value="Unassembled WGS sequence"/>
</dbReference>
<evidence type="ECO:0000256" key="1">
    <source>
        <dbReference type="SAM" id="Phobius"/>
    </source>
</evidence>
<name>A0A9X5KUC9_PSEMA</name>
<reference evidence="2 3" key="1">
    <citation type="submission" date="2015-09" db="EMBL/GenBank/DDBJ databases">
        <title>Genome sequence of Pseudomonas marginalis ICMP 3553.</title>
        <authorList>
            <person name="Visnovsky S."/>
            <person name="Lu A."/>
            <person name="Panda P."/>
            <person name="Pitman A."/>
        </authorList>
    </citation>
    <scope>NUCLEOTIDE SEQUENCE [LARGE SCALE GENOMIC DNA]</scope>
    <source>
        <strain evidence="2 3">ICMP 3553</strain>
    </source>
</reference>
<proteinExistence type="predicted"/>
<dbReference type="RefSeq" id="WP_064054023.1">
    <property type="nucleotide sequence ID" value="NZ_LKEG01000042.1"/>
</dbReference>
<dbReference type="AlphaFoldDB" id="A0A9X5KUC9"/>
<sequence>MSFESFLSLPAKNQIAFFSAGSMLIAVILNIFLAYRKLERMEDFLDLCSLINSYKRIFGDNLRGRLGRLCAVYIAIALPRWNTKRGVINAKQVEEFPRNLKLALHATALTGLAGAIGATIFHFADQLSL</sequence>
<protein>
    <submittedName>
        <fullName evidence="2">Uncharacterized protein</fullName>
    </submittedName>
</protein>
<gene>
    <name evidence="2" type="ORF">AO064_11900</name>
</gene>
<feature type="transmembrane region" description="Helical" evidence="1">
    <location>
        <begin position="102"/>
        <end position="124"/>
    </location>
</feature>
<keyword evidence="1" id="KW-0472">Membrane</keyword>
<organism evidence="2 3">
    <name type="scientific">Pseudomonas marginalis</name>
    <name type="common">Pseudomonas panacis</name>
    <dbReference type="NCBI Taxonomy" id="298"/>
    <lineage>
        <taxon>Bacteria</taxon>
        <taxon>Pseudomonadati</taxon>
        <taxon>Pseudomonadota</taxon>
        <taxon>Gammaproteobacteria</taxon>
        <taxon>Pseudomonadales</taxon>
        <taxon>Pseudomonadaceae</taxon>
        <taxon>Pseudomonas</taxon>
    </lineage>
</organism>